<comment type="caution">
    <text evidence="5">The sequence shown here is derived from an EMBL/GenBank/DDBJ whole genome shotgun (WGS) entry which is preliminary data.</text>
</comment>
<keyword evidence="2" id="KW-0175">Coiled coil</keyword>
<evidence type="ECO:0000259" key="4">
    <source>
        <dbReference type="PROSITE" id="PS50994"/>
    </source>
</evidence>
<dbReference type="NCBIfam" id="NF033516">
    <property type="entry name" value="transpos_IS3"/>
    <property type="match status" value="1"/>
</dbReference>
<dbReference type="SUPFAM" id="SSF53098">
    <property type="entry name" value="Ribonuclease H-like"/>
    <property type="match status" value="1"/>
</dbReference>
<dbReference type="InterPro" id="IPR001584">
    <property type="entry name" value="Integrase_cat-core"/>
</dbReference>
<comment type="function">
    <text evidence="1">Involved in the transposition of the insertion sequence.</text>
</comment>
<dbReference type="InterPro" id="IPR025948">
    <property type="entry name" value="HTH-like_dom"/>
</dbReference>
<dbReference type="Pfam" id="PF00665">
    <property type="entry name" value="rve"/>
    <property type="match status" value="1"/>
</dbReference>
<dbReference type="InterPro" id="IPR036388">
    <property type="entry name" value="WH-like_DNA-bd_sf"/>
</dbReference>
<evidence type="ECO:0000256" key="3">
    <source>
        <dbReference type="SAM" id="MobiDB-lite"/>
    </source>
</evidence>
<name>A0ABU9AIZ6_PSEA5</name>
<accession>A0ABU9AIZ6</accession>
<dbReference type="InterPro" id="IPR012337">
    <property type="entry name" value="RNaseH-like_sf"/>
</dbReference>
<reference evidence="5 6" key="1">
    <citation type="submission" date="2024-03" db="EMBL/GenBank/DDBJ databases">
        <title>Draft genome sequence of Pseudonocardia carboxydivorans JCM 14827.</title>
        <authorList>
            <person name="Duangmal K."/>
        </authorList>
    </citation>
    <scope>NUCLEOTIDE SEQUENCE [LARGE SCALE GENOMIC DNA]</scope>
    <source>
        <strain evidence="5 6">JCM 14827</strain>
    </source>
</reference>
<dbReference type="PROSITE" id="PS50994">
    <property type="entry name" value="INTEGRASE"/>
    <property type="match status" value="1"/>
</dbReference>
<dbReference type="RefSeq" id="WP_346104216.1">
    <property type="nucleotide sequence ID" value="NZ_BAAAOD010000031.1"/>
</dbReference>
<dbReference type="InterPro" id="IPR002514">
    <property type="entry name" value="Transposase_8"/>
</dbReference>
<protein>
    <submittedName>
        <fullName evidence="5">IS3 family transposase</fullName>
    </submittedName>
</protein>
<dbReference type="InterPro" id="IPR048020">
    <property type="entry name" value="Transpos_IS3"/>
</dbReference>
<dbReference type="Proteomes" id="UP001367513">
    <property type="component" value="Unassembled WGS sequence"/>
</dbReference>
<dbReference type="InterPro" id="IPR009057">
    <property type="entry name" value="Homeodomain-like_sf"/>
</dbReference>
<dbReference type="Pfam" id="PF13276">
    <property type="entry name" value="HTH_21"/>
    <property type="match status" value="1"/>
</dbReference>
<dbReference type="Pfam" id="PF01527">
    <property type="entry name" value="HTH_Tnp_1"/>
    <property type="match status" value="1"/>
</dbReference>
<dbReference type="EMBL" id="JBBPIX010000009">
    <property type="protein sequence ID" value="MEK6465719.1"/>
    <property type="molecule type" value="Genomic_DNA"/>
</dbReference>
<dbReference type="SUPFAM" id="SSF46689">
    <property type="entry name" value="Homeodomain-like"/>
    <property type="match status" value="1"/>
</dbReference>
<evidence type="ECO:0000256" key="2">
    <source>
        <dbReference type="SAM" id="Coils"/>
    </source>
</evidence>
<dbReference type="Gene3D" id="1.10.10.10">
    <property type="entry name" value="Winged helix-like DNA-binding domain superfamily/Winged helix DNA-binding domain"/>
    <property type="match status" value="1"/>
</dbReference>
<gene>
    <name evidence="5" type="ORF">WG925_18420</name>
</gene>
<keyword evidence="6" id="KW-1185">Reference proteome</keyword>
<feature type="coiled-coil region" evidence="2">
    <location>
        <begin position="68"/>
        <end position="95"/>
    </location>
</feature>
<dbReference type="Gene3D" id="3.30.420.10">
    <property type="entry name" value="Ribonuclease H-like superfamily/Ribonuclease H"/>
    <property type="match status" value="1"/>
</dbReference>
<sequence>MTRRSQPPYPPELRERAVRMVAEVADDYDSPWAAMNAVAEKLGVGTGETVRKWVRQAEVDGGVRPGRTTEESEELRRLRRENAELKRANEILKAASGFLRGRDRPATQALVRFIDQHAARSTAGRRWGVASICAQLAELGAAIAPSTYYAARTAVPSRTALRDHELSEQIVRVHAENYGVYGARKVWAQLNREGITVARCTVERLMRDHGLVGARRGRRVRTTIGGQGPRAADLVGRRFARPAPDRLWVADFTYVPTWSGMVYVAFVIDAYSRRILGWRAATTMRTELVLDALEQAVWTRARQGREDLSGLVAHSDAGSQYRSIAYTERLATAGAAPSVGSVGDAYDNALAESTIGLFKTELIKPRGPWRTVEQVEIATLEYVDWFNHRRLHSAAADLPPAELEAAHYRQRAPQPEPNGSSR</sequence>
<evidence type="ECO:0000256" key="1">
    <source>
        <dbReference type="ARBA" id="ARBA00002286"/>
    </source>
</evidence>
<evidence type="ECO:0000313" key="5">
    <source>
        <dbReference type="EMBL" id="MEK6465719.1"/>
    </source>
</evidence>
<dbReference type="InterPro" id="IPR036397">
    <property type="entry name" value="RNaseH_sf"/>
</dbReference>
<feature type="region of interest" description="Disordered" evidence="3">
    <location>
        <begin position="403"/>
        <end position="422"/>
    </location>
</feature>
<evidence type="ECO:0000313" key="6">
    <source>
        <dbReference type="Proteomes" id="UP001367513"/>
    </source>
</evidence>
<dbReference type="Pfam" id="PF13333">
    <property type="entry name" value="rve_2"/>
    <property type="match status" value="1"/>
</dbReference>
<feature type="domain" description="Integrase catalytic" evidence="4">
    <location>
        <begin position="240"/>
        <end position="407"/>
    </location>
</feature>
<proteinExistence type="predicted"/>
<dbReference type="PANTHER" id="PTHR46889">
    <property type="entry name" value="TRANSPOSASE INSF FOR INSERTION SEQUENCE IS3B-RELATED"/>
    <property type="match status" value="1"/>
</dbReference>
<organism evidence="5 6">
    <name type="scientific">Pseudonocardia alni subsp. carboxydivorans</name>
    <dbReference type="NCBI Taxonomy" id="415010"/>
    <lineage>
        <taxon>Bacteria</taxon>
        <taxon>Bacillati</taxon>
        <taxon>Actinomycetota</taxon>
        <taxon>Actinomycetes</taxon>
        <taxon>Pseudonocardiales</taxon>
        <taxon>Pseudonocardiaceae</taxon>
        <taxon>Pseudonocardia</taxon>
    </lineage>
</organism>
<dbReference type="PANTHER" id="PTHR46889:SF4">
    <property type="entry name" value="TRANSPOSASE INSO FOR INSERTION SEQUENCE ELEMENT IS911B-RELATED"/>
    <property type="match status" value="1"/>
</dbReference>
<dbReference type="InterPro" id="IPR050900">
    <property type="entry name" value="Transposase_IS3/IS150/IS904"/>
</dbReference>